<feature type="compositionally biased region" description="Polar residues" evidence="1">
    <location>
        <begin position="293"/>
        <end position="304"/>
    </location>
</feature>
<protein>
    <submittedName>
        <fullName evidence="2">Uncharacterized protein</fullName>
    </submittedName>
</protein>
<proteinExistence type="predicted"/>
<dbReference type="Proteomes" id="UP000295727">
    <property type="component" value="Chromosome 2"/>
</dbReference>
<dbReference type="KEGG" id="ppai:E1956_18820"/>
<evidence type="ECO:0000313" key="2">
    <source>
        <dbReference type="EMBL" id="QBQ99259.1"/>
    </source>
</evidence>
<name>A0A4P7CY52_9BURK</name>
<evidence type="ECO:0000313" key="3">
    <source>
        <dbReference type="Proteomes" id="UP000295727"/>
    </source>
</evidence>
<accession>A0A4P7CY52</accession>
<feature type="compositionally biased region" description="Polar residues" evidence="1">
    <location>
        <begin position="261"/>
        <end position="273"/>
    </location>
</feature>
<keyword evidence="3" id="KW-1185">Reference proteome</keyword>
<reference evidence="2 3" key="1">
    <citation type="submission" date="2019-03" db="EMBL/GenBank/DDBJ databases">
        <title>Paraburkholderia sp. 7MH5, isolated from subtropical forest soil.</title>
        <authorList>
            <person name="Gao Z.-H."/>
            <person name="Qiu L.-H."/>
        </authorList>
    </citation>
    <scope>NUCLEOTIDE SEQUENCE [LARGE SCALE GENOMIC DNA]</scope>
    <source>
        <strain evidence="2 3">7MH5</strain>
    </source>
</reference>
<dbReference type="RefSeq" id="WP_134751849.1">
    <property type="nucleotide sequence ID" value="NZ_CP038149.1"/>
</dbReference>
<organism evidence="2 3">
    <name type="scientific">Paraburkholderia pallida</name>
    <dbReference type="NCBI Taxonomy" id="2547399"/>
    <lineage>
        <taxon>Bacteria</taxon>
        <taxon>Pseudomonadati</taxon>
        <taxon>Pseudomonadota</taxon>
        <taxon>Betaproteobacteria</taxon>
        <taxon>Burkholderiales</taxon>
        <taxon>Burkholderiaceae</taxon>
        <taxon>Paraburkholderia</taxon>
    </lineage>
</organism>
<gene>
    <name evidence="2" type="ORF">E1956_18820</name>
</gene>
<evidence type="ECO:0000256" key="1">
    <source>
        <dbReference type="SAM" id="MobiDB-lite"/>
    </source>
</evidence>
<feature type="region of interest" description="Disordered" evidence="1">
    <location>
        <begin position="244"/>
        <end position="309"/>
    </location>
</feature>
<sequence>MMPIDPSIPLQVQQSSPFSSLGQATQSLSSLAQLQNIQQQGQMFQAETQNLNNSAAQSTQSLNEMNLTRQAMLTGKDPDGNSLKGPDGEIDPMAMANFANKYLPVTGQAVQQSIIQTMDNRLKLNDSVRALGQGYRNDVSGIIRSGIGSADASGVSGGLDAYAKQNPQAAPTIGYAQSLLQHLNPNMPQAQRDQALQHLAMQLQPANTTAQEQAPQIGTTTGSGGGVQAVQLNPYSAVPMGATGPETAQGLSPGEAATRVPTFQNGQPGTVSLGSVTPGSPGYGGGNPFGSGRLNSQPGNNPSFAGSGAPIGTSADVDWMKKDYQGVTSDASTAQQRIGLYNAVQTQSQKALTGPRDRLNYANSLLAMVPGAEKAQDLNQAQVLLNKYGSMIQQAFGGNTDAARAVVAHFTPGSVMPDKVNQEISEYGKANAQMQLFAQHYLQGASNGTDAGAYKDRKSDLAMISDPRLWQFQNMSPTDRVGFLRDMTPNQQQQFGALYKRANALGAFQ</sequence>
<dbReference type="AlphaFoldDB" id="A0A4P7CY52"/>
<dbReference type="EMBL" id="CP038149">
    <property type="protein sequence ID" value="QBQ99259.1"/>
    <property type="molecule type" value="Genomic_DNA"/>
</dbReference>
<dbReference type="OrthoDB" id="9100780at2"/>